<organism evidence="6 7">
    <name type="scientific">Cladorrhinum samala</name>
    <dbReference type="NCBI Taxonomy" id="585594"/>
    <lineage>
        <taxon>Eukaryota</taxon>
        <taxon>Fungi</taxon>
        <taxon>Dikarya</taxon>
        <taxon>Ascomycota</taxon>
        <taxon>Pezizomycotina</taxon>
        <taxon>Sordariomycetes</taxon>
        <taxon>Sordariomycetidae</taxon>
        <taxon>Sordariales</taxon>
        <taxon>Podosporaceae</taxon>
        <taxon>Cladorrhinum</taxon>
    </lineage>
</organism>
<dbReference type="Proteomes" id="UP001321749">
    <property type="component" value="Unassembled WGS sequence"/>
</dbReference>
<reference evidence="6" key="2">
    <citation type="submission" date="2023-06" db="EMBL/GenBank/DDBJ databases">
        <authorList>
            <consortium name="Lawrence Berkeley National Laboratory"/>
            <person name="Mondo S.J."/>
            <person name="Hensen N."/>
            <person name="Bonometti L."/>
            <person name="Westerberg I."/>
            <person name="Brannstrom I.O."/>
            <person name="Guillou S."/>
            <person name="Cros-Aarteil S."/>
            <person name="Calhoun S."/>
            <person name="Haridas S."/>
            <person name="Kuo A."/>
            <person name="Pangilinan J."/>
            <person name="Riley R."/>
            <person name="Labutti K."/>
            <person name="Andreopoulos B."/>
            <person name="Lipzen A."/>
            <person name="Chen C."/>
            <person name="Yanf M."/>
            <person name="Daum C."/>
            <person name="Ng V."/>
            <person name="Clum A."/>
            <person name="Steindorff A."/>
            <person name="Ohm R."/>
            <person name="Martin F."/>
            <person name="Silar P."/>
            <person name="Natvig D."/>
            <person name="Lalanne C."/>
            <person name="Gautier V."/>
            <person name="Ament-Velasquez S.L."/>
            <person name="Kruys A."/>
            <person name="Hutchinson M.I."/>
            <person name="Powell A.J."/>
            <person name="Barry K."/>
            <person name="Miller A.N."/>
            <person name="Grigoriev I.V."/>
            <person name="Debuchy R."/>
            <person name="Gladieux P."/>
            <person name="Thoren M.H."/>
            <person name="Johannesson H."/>
        </authorList>
    </citation>
    <scope>NUCLEOTIDE SEQUENCE</scope>
    <source>
        <strain evidence="6">PSN324</strain>
    </source>
</reference>
<dbReference type="EMBL" id="MU864928">
    <property type="protein sequence ID" value="KAK4467177.1"/>
    <property type="molecule type" value="Genomic_DNA"/>
</dbReference>
<dbReference type="CDD" id="cd04733">
    <property type="entry name" value="OYE_like_2_FMN"/>
    <property type="match status" value="1"/>
</dbReference>
<dbReference type="SUPFAM" id="SSF51395">
    <property type="entry name" value="FMN-linked oxidoreductases"/>
    <property type="match status" value="1"/>
</dbReference>
<keyword evidence="2" id="KW-0285">Flavoprotein</keyword>
<evidence type="ECO:0000313" key="6">
    <source>
        <dbReference type="EMBL" id="KAK4467177.1"/>
    </source>
</evidence>
<dbReference type="GO" id="GO:0016491">
    <property type="term" value="F:oxidoreductase activity"/>
    <property type="evidence" value="ECO:0007669"/>
    <property type="project" value="UniProtKB-KW"/>
</dbReference>
<keyword evidence="4" id="KW-0560">Oxidoreductase</keyword>
<comment type="similarity">
    <text evidence="1">Belongs to the NADH:flavin oxidoreductase/NADH oxidase family.</text>
</comment>
<accession>A0AAV9I239</accession>
<dbReference type="AlphaFoldDB" id="A0AAV9I239"/>
<dbReference type="InterPro" id="IPR013785">
    <property type="entry name" value="Aldolase_TIM"/>
</dbReference>
<keyword evidence="7" id="KW-1185">Reference proteome</keyword>
<evidence type="ECO:0000256" key="3">
    <source>
        <dbReference type="ARBA" id="ARBA00022643"/>
    </source>
</evidence>
<feature type="domain" description="NADH:flavin oxidoreductase/NADH oxidase N-terminal" evidence="5">
    <location>
        <begin position="118"/>
        <end position="373"/>
    </location>
</feature>
<dbReference type="GO" id="GO:0010181">
    <property type="term" value="F:FMN binding"/>
    <property type="evidence" value="ECO:0007669"/>
    <property type="project" value="InterPro"/>
</dbReference>
<dbReference type="InterPro" id="IPR001155">
    <property type="entry name" value="OxRdtase_FMN_N"/>
</dbReference>
<dbReference type="Pfam" id="PF00724">
    <property type="entry name" value="Oxidored_FMN"/>
    <property type="match status" value="1"/>
</dbReference>
<comment type="caution">
    <text evidence="6">The sequence shown here is derived from an EMBL/GenBank/DDBJ whole genome shotgun (WGS) entry which is preliminary data.</text>
</comment>
<reference evidence="6" key="1">
    <citation type="journal article" date="2023" name="Mol. Phylogenet. Evol.">
        <title>Genome-scale phylogeny and comparative genomics of the fungal order Sordariales.</title>
        <authorList>
            <person name="Hensen N."/>
            <person name="Bonometti L."/>
            <person name="Westerberg I."/>
            <person name="Brannstrom I.O."/>
            <person name="Guillou S."/>
            <person name="Cros-Aarteil S."/>
            <person name="Calhoun S."/>
            <person name="Haridas S."/>
            <person name="Kuo A."/>
            <person name="Mondo S."/>
            <person name="Pangilinan J."/>
            <person name="Riley R."/>
            <person name="LaButti K."/>
            <person name="Andreopoulos B."/>
            <person name="Lipzen A."/>
            <person name="Chen C."/>
            <person name="Yan M."/>
            <person name="Daum C."/>
            <person name="Ng V."/>
            <person name="Clum A."/>
            <person name="Steindorff A."/>
            <person name="Ohm R.A."/>
            <person name="Martin F."/>
            <person name="Silar P."/>
            <person name="Natvig D.O."/>
            <person name="Lalanne C."/>
            <person name="Gautier V."/>
            <person name="Ament-Velasquez S.L."/>
            <person name="Kruys A."/>
            <person name="Hutchinson M.I."/>
            <person name="Powell A.J."/>
            <person name="Barry K."/>
            <person name="Miller A.N."/>
            <person name="Grigoriev I.V."/>
            <person name="Debuchy R."/>
            <person name="Gladieux P."/>
            <person name="Hiltunen Thoren M."/>
            <person name="Johannesson H."/>
        </authorList>
    </citation>
    <scope>NUCLEOTIDE SEQUENCE</scope>
    <source>
        <strain evidence="6">PSN324</strain>
    </source>
</reference>
<protein>
    <submittedName>
        <fullName evidence="6">NADPH dehydrogenase</fullName>
    </submittedName>
</protein>
<sequence length="426" mass="45725">MTSPSPQDLQIAQPLTLKCGLTLPNRLVKAAMAEWLSEKSTSLPSEKLNSLSKHWADGGWGMQITGNIEVDPRHVGSPDDVAIDPSVPVDTILPSFARWARSFGTGSPKDGPGGKKTPVLVQINHPGRQSPRGAGTRGLFAQTVGPSAVPINWGPGIVPTLLSRIVFGIPRELTIPEIEEIVGNFAHSARVIAEAGFDGVQIHAAHGYLLSQFLSSATNKRTDRYGGSAENRARVVVEVIEAVKEATREFKGFAVGIKVNSADYQSGGDGVVEETVRQFRMIAEAGVDFVEVSGGTYENPEMNLGPAKSERTKAREAFFLEFASIARRELPGVPLLVTGGFTTRMGMENAVAQGDCDLVGLGRPAVLNPALPNNTIFNKEVKDQDATMYRKRNEPNWLVKMIGIKAVGAGADSAWYTKQIQVLASS</sequence>
<evidence type="ECO:0000256" key="1">
    <source>
        <dbReference type="ARBA" id="ARBA00005979"/>
    </source>
</evidence>
<proteinExistence type="inferred from homology"/>
<dbReference type="InterPro" id="IPR051799">
    <property type="entry name" value="NADH_flavin_oxidoreductase"/>
</dbReference>
<gene>
    <name evidence="6" type="ORF">QBC42DRAFT_310556</name>
</gene>
<dbReference type="Gene3D" id="3.20.20.70">
    <property type="entry name" value="Aldolase class I"/>
    <property type="match status" value="1"/>
</dbReference>
<dbReference type="PANTHER" id="PTHR43656">
    <property type="entry name" value="BINDING OXIDOREDUCTASE, PUTATIVE (AFU_ORTHOLOGUE AFUA_2G08260)-RELATED"/>
    <property type="match status" value="1"/>
</dbReference>
<dbReference type="PANTHER" id="PTHR43656:SF2">
    <property type="entry name" value="BINDING OXIDOREDUCTASE, PUTATIVE (AFU_ORTHOLOGUE AFUA_2G08260)-RELATED"/>
    <property type="match status" value="1"/>
</dbReference>
<evidence type="ECO:0000256" key="4">
    <source>
        <dbReference type="ARBA" id="ARBA00023002"/>
    </source>
</evidence>
<name>A0AAV9I239_9PEZI</name>
<evidence type="ECO:0000259" key="5">
    <source>
        <dbReference type="Pfam" id="PF00724"/>
    </source>
</evidence>
<keyword evidence="3" id="KW-0288">FMN</keyword>
<evidence type="ECO:0000313" key="7">
    <source>
        <dbReference type="Proteomes" id="UP001321749"/>
    </source>
</evidence>
<evidence type="ECO:0000256" key="2">
    <source>
        <dbReference type="ARBA" id="ARBA00022630"/>
    </source>
</evidence>